<dbReference type="InterPro" id="IPR003718">
    <property type="entry name" value="OsmC/Ohr_fam"/>
</dbReference>
<dbReference type="EMBL" id="FPCA01000001">
    <property type="protein sequence ID" value="SFU52504.1"/>
    <property type="molecule type" value="Genomic_DNA"/>
</dbReference>
<dbReference type="Proteomes" id="UP000182491">
    <property type="component" value="Unassembled WGS sequence"/>
</dbReference>
<dbReference type="Pfam" id="PF02566">
    <property type="entry name" value="OsmC"/>
    <property type="match status" value="1"/>
</dbReference>
<organism evidence="2 3">
    <name type="scientific">Pontibacter akesuensis</name>
    <dbReference type="NCBI Taxonomy" id="388950"/>
    <lineage>
        <taxon>Bacteria</taxon>
        <taxon>Pseudomonadati</taxon>
        <taxon>Bacteroidota</taxon>
        <taxon>Cytophagia</taxon>
        <taxon>Cytophagales</taxon>
        <taxon>Hymenobacteraceae</taxon>
        <taxon>Pontibacter</taxon>
    </lineage>
</organism>
<evidence type="ECO:0000256" key="1">
    <source>
        <dbReference type="ARBA" id="ARBA00007378"/>
    </source>
</evidence>
<keyword evidence="3" id="KW-1185">Reference proteome</keyword>
<dbReference type="InterPro" id="IPR015946">
    <property type="entry name" value="KH_dom-like_a/b"/>
</dbReference>
<dbReference type="PANTHER" id="PTHR33797">
    <property type="entry name" value="ORGANIC HYDROPEROXIDE RESISTANCE PROTEIN-LIKE"/>
    <property type="match status" value="1"/>
</dbReference>
<dbReference type="SUPFAM" id="SSF82784">
    <property type="entry name" value="OsmC-like"/>
    <property type="match status" value="1"/>
</dbReference>
<evidence type="ECO:0000313" key="3">
    <source>
        <dbReference type="Proteomes" id="UP000182491"/>
    </source>
</evidence>
<dbReference type="InterPro" id="IPR036102">
    <property type="entry name" value="OsmC/Ohrsf"/>
</dbReference>
<gene>
    <name evidence="2" type="ORF">SAMN04487941_1304</name>
</gene>
<name>A0A1I7GVM8_9BACT</name>
<comment type="similarity">
    <text evidence="1">Belongs to the OsmC/Ohr family.</text>
</comment>
<proteinExistence type="inferred from homology"/>
<accession>A0A1I7GVM8</accession>
<dbReference type="InterPro" id="IPR019953">
    <property type="entry name" value="OHR"/>
</dbReference>
<dbReference type="Gene3D" id="2.20.25.10">
    <property type="match status" value="1"/>
</dbReference>
<reference evidence="3" key="1">
    <citation type="submission" date="2016-10" db="EMBL/GenBank/DDBJ databases">
        <authorList>
            <person name="Varghese N."/>
        </authorList>
    </citation>
    <scope>NUCLEOTIDE SEQUENCE [LARGE SCALE GENOMIC DNA]</scope>
    <source>
        <strain evidence="3">DSM 18820</strain>
    </source>
</reference>
<dbReference type="NCBIfam" id="TIGR03561">
    <property type="entry name" value="organ_hyd_perox"/>
    <property type="match status" value="1"/>
</dbReference>
<dbReference type="AlphaFoldDB" id="A0A1I7GVM8"/>
<dbReference type="RefSeq" id="WP_068836617.1">
    <property type="nucleotide sequence ID" value="NZ_BMXC01000001.1"/>
</dbReference>
<dbReference type="STRING" id="388950.GCA_001611675_00400"/>
<dbReference type="PANTHER" id="PTHR33797:SF2">
    <property type="entry name" value="ORGANIC HYDROPEROXIDE RESISTANCE PROTEIN-LIKE"/>
    <property type="match status" value="1"/>
</dbReference>
<dbReference type="OrthoDB" id="9797508at2"/>
<protein>
    <submittedName>
        <fullName evidence="2">Peroxiredoxin, Ohr subfamily</fullName>
    </submittedName>
</protein>
<dbReference type="Gene3D" id="3.30.300.20">
    <property type="match status" value="1"/>
</dbReference>
<sequence>MEKVYTAVVTATGGRQGQVKSDDGIIDMQLALPVGVGGNNEKTNPEQLFAAGYAACFQSALLVVAGKHKERLNPESTVTAHVDLLKNDDGGYGLGVKLSVDLKGVDGEKARQMVDEAHQICPYSVGTRGNIEVELEVV</sequence>
<evidence type="ECO:0000313" key="2">
    <source>
        <dbReference type="EMBL" id="SFU52504.1"/>
    </source>
</evidence>
<dbReference type="GO" id="GO:0006979">
    <property type="term" value="P:response to oxidative stress"/>
    <property type="evidence" value="ECO:0007669"/>
    <property type="project" value="InterPro"/>
</dbReference>